<dbReference type="InterPro" id="IPR029063">
    <property type="entry name" value="SAM-dependent_MTases_sf"/>
</dbReference>
<proteinExistence type="predicted"/>
<dbReference type="OrthoDB" id="9815644at2"/>
<keyword evidence="3" id="KW-0489">Methyltransferase</keyword>
<organism evidence="3 4">
    <name type="scientific">Rhodoplanes elegans</name>
    <dbReference type="NCBI Taxonomy" id="29408"/>
    <lineage>
        <taxon>Bacteria</taxon>
        <taxon>Pseudomonadati</taxon>
        <taxon>Pseudomonadota</taxon>
        <taxon>Alphaproteobacteria</taxon>
        <taxon>Hyphomicrobiales</taxon>
        <taxon>Nitrobacteraceae</taxon>
        <taxon>Rhodoplanes</taxon>
    </lineage>
</organism>
<accession>A0A327KSI9</accession>
<dbReference type="Gene3D" id="3.40.50.720">
    <property type="entry name" value="NAD(P)-binding Rossmann-like Domain"/>
    <property type="match status" value="1"/>
</dbReference>
<protein>
    <submittedName>
        <fullName evidence="3">Methyltransferase</fullName>
    </submittedName>
</protein>
<dbReference type="PANTHER" id="PTHR43861:SF5">
    <property type="entry name" value="BLL5978 PROTEIN"/>
    <property type="match status" value="1"/>
</dbReference>
<evidence type="ECO:0000313" key="4">
    <source>
        <dbReference type="Proteomes" id="UP000248863"/>
    </source>
</evidence>
<evidence type="ECO:0000313" key="3">
    <source>
        <dbReference type="EMBL" id="RAI40355.1"/>
    </source>
</evidence>
<sequence length="415" mass="45586">MSKATSTPVTNCQICGSGTLKSVLFVGFIPPVNTMPEVGSTPVEQPAYPLEMVRCDGCGLVQIGLEVAPEILFPESYPYLSGTTRILRTNFANLRDESQSLLGLKPDRLVIDIGSNDGTLLSNFFESGYPVLGIEPSRAADVANSKGVRTLKTYFSRHTAQKVAAEYGHAQLVTAANVFAHIGNVHAVVDGILDLLAPGGVFISENHYLLDLVETVQYDTIYHEHLRYYHLHSLIELFDRHGLEVFHTRRIPTHGGSIRVYAARKGERPIQPSVAETLAEEKAKGLADGSGLKAFRERVISSKIELYELLAPLKRDGARIFGIGAPSRASTLINFVGLDDGILDAVMEVSGSHKLDKYIPGTRIPVLDEKLLYSEQPEYALLLSWHIAEELAQNLRKNGYRGKFIAPLPTPRIID</sequence>
<dbReference type="InterPro" id="IPR013691">
    <property type="entry name" value="MeTrfase_14"/>
</dbReference>
<feature type="domain" description="Methyltransferase putative zinc binding" evidence="1">
    <location>
        <begin position="12"/>
        <end position="73"/>
    </location>
</feature>
<dbReference type="EMBL" id="NPEU01000043">
    <property type="protein sequence ID" value="RAI40355.1"/>
    <property type="molecule type" value="Genomic_DNA"/>
</dbReference>
<dbReference type="PANTHER" id="PTHR43861">
    <property type="entry name" value="TRANS-ACONITATE 2-METHYLTRANSFERASE-RELATED"/>
    <property type="match status" value="1"/>
</dbReference>
<dbReference type="Gene3D" id="6.10.250.3100">
    <property type="match status" value="1"/>
</dbReference>
<evidence type="ECO:0000259" key="1">
    <source>
        <dbReference type="Pfam" id="PF08421"/>
    </source>
</evidence>
<name>A0A327KSI9_9BRAD</name>
<dbReference type="Gene3D" id="3.40.50.150">
    <property type="entry name" value="Vaccinia Virus protein VP39"/>
    <property type="match status" value="1"/>
</dbReference>
<reference evidence="3 4" key="1">
    <citation type="submission" date="2017-07" db="EMBL/GenBank/DDBJ databases">
        <title>Draft Genome Sequences of Select Purple Nonsulfur Bacteria.</title>
        <authorList>
            <person name="Lasarre B."/>
            <person name="Mckinlay J.B."/>
        </authorList>
    </citation>
    <scope>NUCLEOTIDE SEQUENCE [LARGE SCALE GENOMIC DNA]</scope>
    <source>
        <strain evidence="3 4">DSM 11907</strain>
    </source>
</reference>
<dbReference type="Pfam" id="PF08421">
    <property type="entry name" value="Methyltransf_13"/>
    <property type="match status" value="1"/>
</dbReference>
<dbReference type="AlphaFoldDB" id="A0A327KSI9"/>
<dbReference type="RefSeq" id="WP_111356330.1">
    <property type="nucleotide sequence ID" value="NZ_NHSK01000041.1"/>
</dbReference>
<feature type="domain" description="C-methyltransferase" evidence="2">
    <location>
        <begin position="252"/>
        <end position="409"/>
    </location>
</feature>
<keyword evidence="4" id="KW-1185">Reference proteome</keyword>
<dbReference type="GO" id="GO:0032259">
    <property type="term" value="P:methylation"/>
    <property type="evidence" value="ECO:0007669"/>
    <property type="project" value="UniProtKB-KW"/>
</dbReference>
<dbReference type="Pfam" id="PF13489">
    <property type="entry name" value="Methyltransf_23"/>
    <property type="match status" value="1"/>
</dbReference>
<gene>
    <name evidence="3" type="ORF">CH338_06550</name>
</gene>
<keyword evidence="3" id="KW-0808">Transferase</keyword>
<dbReference type="InterPro" id="IPR038576">
    <property type="entry name" value="Methyltransf_Zn-bd_dom_put_sf"/>
</dbReference>
<dbReference type="Proteomes" id="UP000248863">
    <property type="component" value="Unassembled WGS sequence"/>
</dbReference>
<evidence type="ECO:0000259" key="2">
    <source>
        <dbReference type="Pfam" id="PF08484"/>
    </source>
</evidence>
<dbReference type="GO" id="GO:0008168">
    <property type="term" value="F:methyltransferase activity"/>
    <property type="evidence" value="ECO:0007669"/>
    <property type="project" value="UniProtKB-KW"/>
</dbReference>
<dbReference type="SUPFAM" id="SSF53335">
    <property type="entry name" value="S-adenosyl-L-methionine-dependent methyltransferases"/>
    <property type="match status" value="1"/>
</dbReference>
<comment type="caution">
    <text evidence="3">The sequence shown here is derived from an EMBL/GenBank/DDBJ whole genome shotgun (WGS) entry which is preliminary data.</text>
</comment>
<dbReference type="InterPro" id="IPR013630">
    <property type="entry name" value="Methyltransf_Zn-bd_dom_put"/>
</dbReference>
<dbReference type="Gene3D" id="6.20.50.110">
    <property type="entry name" value="Methyltransferase, zinc-binding domain"/>
    <property type="match status" value="1"/>
</dbReference>
<dbReference type="Pfam" id="PF08484">
    <property type="entry name" value="Methyltransf_14"/>
    <property type="match status" value="1"/>
</dbReference>